<keyword evidence="2" id="KW-1185">Reference proteome</keyword>
<dbReference type="Proteomes" id="UP000366872">
    <property type="component" value="Unassembled WGS sequence"/>
</dbReference>
<protein>
    <submittedName>
        <fullName evidence="1">Uncharacterized protein</fullName>
    </submittedName>
</protein>
<reference evidence="1 2" key="1">
    <citation type="submission" date="2019-04" db="EMBL/GenBank/DDBJ databases">
        <authorList>
            <person name="Van Vliet M D."/>
        </authorList>
    </citation>
    <scope>NUCLEOTIDE SEQUENCE [LARGE SCALE GENOMIC DNA]</scope>
    <source>
        <strain evidence="1 2">F1</strain>
    </source>
</reference>
<dbReference type="AlphaFoldDB" id="A0A6C2TZW6"/>
<organism evidence="1 2">
    <name type="scientific">Pontiella desulfatans</name>
    <dbReference type="NCBI Taxonomy" id="2750659"/>
    <lineage>
        <taxon>Bacteria</taxon>
        <taxon>Pseudomonadati</taxon>
        <taxon>Kiritimatiellota</taxon>
        <taxon>Kiritimatiellia</taxon>
        <taxon>Kiritimatiellales</taxon>
        <taxon>Pontiellaceae</taxon>
        <taxon>Pontiella</taxon>
    </lineage>
</organism>
<dbReference type="EMBL" id="CAAHFG010000001">
    <property type="protein sequence ID" value="VGO13167.1"/>
    <property type="molecule type" value="Genomic_DNA"/>
</dbReference>
<name>A0A6C2TZW6_PONDE</name>
<gene>
    <name evidence="1" type="ORF">PDESU_01721</name>
</gene>
<dbReference type="Gene3D" id="2.60.120.1390">
    <property type="match status" value="1"/>
</dbReference>
<proteinExistence type="predicted"/>
<dbReference type="RefSeq" id="WP_246046701.1">
    <property type="nucleotide sequence ID" value="NZ_CAAHFG010000001.1"/>
</dbReference>
<sequence length="219" mass="24061">MGFSTETRTRSLDTMPFGSSLQLDMEVWSGTECDMGYQVGTMWYGFKNTTSNRKPEPDEGLNIPPLPNMNEPEISANLFNGAVEFEEMELISGPKQLIRKPQHLKSYKGSWSETDHVLFKGMNVGDVVEFRIPGFGPPSEKLTLHATKSKDFGILSFSVNGKPAGSEVDLYAGIPMPSGAIELGFCEPIDESYILRVEVVGKNPKSTGALFGLDCVILK</sequence>
<accession>A0A6C2TZW6</accession>
<evidence type="ECO:0000313" key="1">
    <source>
        <dbReference type="EMBL" id="VGO13167.1"/>
    </source>
</evidence>
<evidence type="ECO:0000313" key="2">
    <source>
        <dbReference type="Proteomes" id="UP000366872"/>
    </source>
</evidence>